<name>A0A951UQC1_9CYAN</name>
<protein>
    <submittedName>
        <fullName evidence="2">Transposase</fullName>
    </submittedName>
</protein>
<proteinExistence type="predicted"/>
<dbReference type="AlphaFoldDB" id="A0A951UQC1"/>
<dbReference type="InterPro" id="IPR024442">
    <property type="entry name" value="Transposase_Zn_ribbon"/>
</dbReference>
<evidence type="ECO:0000313" key="3">
    <source>
        <dbReference type="Proteomes" id="UP000757435"/>
    </source>
</evidence>
<dbReference type="Pfam" id="PF12760">
    <property type="entry name" value="Zn_ribbon_IS1595"/>
    <property type="match status" value="1"/>
</dbReference>
<reference evidence="2" key="1">
    <citation type="submission" date="2021-05" db="EMBL/GenBank/DDBJ databases">
        <authorList>
            <person name="Pietrasiak N."/>
            <person name="Ward R."/>
            <person name="Stajich J.E."/>
            <person name="Kurbessoian T."/>
        </authorList>
    </citation>
    <scope>NUCLEOTIDE SEQUENCE</scope>
    <source>
        <strain evidence="2">UHER 2000/2452</strain>
    </source>
</reference>
<dbReference type="EMBL" id="JAHHHD010000046">
    <property type="protein sequence ID" value="MBW4661804.1"/>
    <property type="molecule type" value="Genomic_DNA"/>
</dbReference>
<organism evidence="2 3">
    <name type="scientific">Drouetiella hepatica Uher 2000/2452</name>
    <dbReference type="NCBI Taxonomy" id="904376"/>
    <lineage>
        <taxon>Bacteria</taxon>
        <taxon>Bacillati</taxon>
        <taxon>Cyanobacteriota</taxon>
        <taxon>Cyanophyceae</taxon>
        <taxon>Oculatellales</taxon>
        <taxon>Oculatellaceae</taxon>
        <taxon>Drouetiella</taxon>
    </lineage>
</organism>
<sequence>MFNLNNLIDDAKCYRMVRQLRWSERVRCPHCESAEVIKRGKDDT</sequence>
<evidence type="ECO:0000259" key="1">
    <source>
        <dbReference type="Pfam" id="PF12760"/>
    </source>
</evidence>
<accession>A0A951UQC1</accession>
<reference evidence="2" key="2">
    <citation type="journal article" date="2022" name="Microbiol. Resour. Announc.">
        <title>Metagenome Sequencing to Explore Phylogenomics of Terrestrial Cyanobacteria.</title>
        <authorList>
            <person name="Ward R.D."/>
            <person name="Stajich J.E."/>
            <person name="Johansen J.R."/>
            <person name="Huntemann M."/>
            <person name="Clum A."/>
            <person name="Foster B."/>
            <person name="Foster B."/>
            <person name="Roux S."/>
            <person name="Palaniappan K."/>
            <person name="Varghese N."/>
            <person name="Mukherjee S."/>
            <person name="Reddy T.B.K."/>
            <person name="Daum C."/>
            <person name="Copeland A."/>
            <person name="Chen I.A."/>
            <person name="Ivanova N.N."/>
            <person name="Kyrpides N.C."/>
            <person name="Shapiro N."/>
            <person name="Eloe-Fadrosh E.A."/>
            <person name="Pietrasiak N."/>
        </authorList>
    </citation>
    <scope>NUCLEOTIDE SEQUENCE</scope>
    <source>
        <strain evidence="2">UHER 2000/2452</strain>
    </source>
</reference>
<comment type="caution">
    <text evidence="2">The sequence shown here is derived from an EMBL/GenBank/DDBJ whole genome shotgun (WGS) entry which is preliminary data.</text>
</comment>
<feature type="domain" description="Transposase zinc-ribbon" evidence="1">
    <location>
        <begin position="9"/>
        <end position="36"/>
    </location>
</feature>
<gene>
    <name evidence="2" type="ORF">KME15_24315</name>
</gene>
<dbReference type="Proteomes" id="UP000757435">
    <property type="component" value="Unassembled WGS sequence"/>
</dbReference>
<evidence type="ECO:0000313" key="2">
    <source>
        <dbReference type="EMBL" id="MBW4661804.1"/>
    </source>
</evidence>